<dbReference type="AlphaFoldDB" id="A0A9J6C2C8"/>
<feature type="domain" description="Laminin EGF-like" evidence="13">
    <location>
        <begin position="939"/>
        <end position="983"/>
    </location>
</feature>
<feature type="region of interest" description="Disordered" evidence="11">
    <location>
        <begin position="51"/>
        <end position="90"/>
    </location>
</feature>
<evidence type="ECO:0000259" key="13">
    <source>
        <dbReference type="PROSITE" id="PS50027"/>
    </source>
</evidence>
<evidence type="ECO:0000256" key="9">
    <source>
        <dbReference type="ARBA" id="ARBA00023292"/>
    </source>
</evidence>
<feature type="disulfide bond" evidence="10">
    <location>
        <begin position="498"/>
        <end position="507"/>
    </location>
</feature>
<comment type="caution">
    <text evidence="10">Lacks conserved residue(s) required for the propagation of feature annotation.</text>
</comment>
<evidence type="ECO:0000256" key="2">
    <source>
        <dbReference type="ARBA" id="ARBA00022525"/>
    </source>
</evidence>
<feature type="disulfide bond" evidence="10">
    <location>
        <begin position="1033"/>
        <end position="1050"/>
    </location>
</feature>
<comment type="subcellular location">
    <subcellularLocation>
        <location evidence="1">Secreted</location>
        <location evidence="1">Extracellular space</location>
        <location evidence="1">Extracellular matrix</location>
        <location evidence="1">Basement membrane</location>
    </subcellularLocation>
</comment>
<keyword evidence="3" id="KW-0272">Extracellular matrix</keyword>
<evidence type="ECO:0000256" key="6">
    <source>
        <dbReference type="ARBA" id="ARBA00022869"/>
    </source>
</evidence>
<dbReference type="SMART" id="SM00136">
    <property type="entry name" value="LamNT"/>
    <property type="match status" value="1"/>
</dbReference>
<keyword evidence="6" id="KW-0084">Basement membrane</keyword>
<evidence type="ECO:0000313" key="16">
    <source>
        <dbReference type="EMBL" id="KAG5676021.1"/>
    </source>
</evidence>
<dbReference type="Pfam" id="PF00055">
    <property type="entry name" value="Laminin_N"/>
    <property type="match status" value="1"/>
</dbReference>
<feature type="disulfide bond" evidence="10">
    <location>
        <begin position="1052"/>
        <end position="1061"/>
    </location>
</feature>
<keyword evidence="17" id="KW-1185">Reference proteome</keyword>
<dbReference type="SMART" id="SM00181">
    <property type="entry name" value="EGF"/>
    <property type="match status" value="6"/>
</dbReference>
<reference evidence="16" key="1">
    <citation type="submission" date="2021-03" db="EMBL/GenBank/DDBJ databases">
        <title>Chromosome level genome of the anhydrobiotic midge Polypedilum vanderplanki.</title>
        <authorList>
            <person name="Yoshida Y."/>
            <person name="Kikawada T."/>
            <person name="Gusev O."/>
        </authorList>
    </citation>
    <scope>NUCLEOTIDE SEQUENCE</scope>
    <source>
        <strain evidence="16">NIAS01</strain>
        <tissue evidence="16">Whole body or cell culture</tissue>
    </source>
</reference>
<dbReference type="PRINTS" id="PR00011">
    <property type="entry name" value="EGFLAMININ"/>
</dbReference>
<dbReference type="Pfam" id="PF00052">
    <property type="entry name" value="Laminin_B"/>
    <property type="match status" value="1"/>
</dbReference>
<dbReference type="FunFam" id="2.10.25.10:FF:000069">
    <property type="entry name" value="Laminin subunit alpha 1"/>
    <property type="match status" value="1"/>
</dbReference>
<evidence type="ECO:0000256" key="1">
    <source>
        <dbReference type="ARBA" id="ARBA00004302"/>
    </source>
</evidence>
<keyword evidence="9 10" id="KW-0424">Laminin EGF-like domain</keyword>
<protein>
    <submittedName>
        <fullName evidence="16">Uncharacterized protein</fullName>
    </submittedName>
</protein>
<feature type="domain" description="Laminin N-terminal" evidence="15">
    <location>
        <begin position="104"/>
        <end position="347"/>
    </location>
</feature>
<dbReference type="FunFam" id="2.10.25.10:FF:000188">
    <property type="entry name" value="Laminin subunit gamma 2"/>
    <property type="match status" value="1"/>
</dbReference>
<dbReference type="SMART" id="SM00180">
    <property type="entry name" value="EGF_Lam"/>
    <property type="match status" value="9"/>
</dbReference>
<dbReference type="SMART" id="SM00281">
    <property type="entry name" value="LamB"/>
    <property type="match status" value="1"/>
</dbReference>
<feature type="region of interest" description="Disordered" evidence="11">
    <location>
        <begin position="27"/>
        <end position="46"/>
    </location>
</feature>
<evidence type="ECO:0000256" key="12">
    <source>
        <dbReference type="SAM" id="SignalP"/>
    </source>
</evidence>
<dbReference type="PANTHER" id="PTHR10574">
    <property type="entry name" value="NETRIN/LAMININ-RELATED"/>
    <property type="match status" value="1"/>
</dbReference>
<dbReference type="Pfam" id="PF00053">
    <property type="entry name" value="EGF_laminin"/>
    <property type="match status" value="7"/>
</dbReference>
<feature type="disulfide bond" evidence="10">
    <location>
        <begin position="1005"/>
        <end position="1014"/>
    </location>
</feature>
<keyword evidence="2" id="KW-0964">Secreted</keyword>
<evidence type="ECO:0000256" key="4">
    <source>
        <dbReference type="ARBA" id="ARBA00022729"/>
    </source>
</evidence>
<dbReference type="FunFam" id="2.10.25.10:FF:000082">
    <property type="entry name" value="Laminin subunit alpha 1"/>
    <property type="match status" value="1"/>
</dbReference>
<keyword evidence="4 12" id="KW-0732">Signal</keyword>
<dbReference type="GO" id="GO:0048731">
    <property type="term" value="P:system development"/>
    <property type="evidence" value="ECO:0007669"/>
    <property type="project" value="UniProtKB-ARBA"/>
</dbReference>
<dbReference type="Proteomes" id="UP001107558">
    <property type="component" value="Chromosome 2"/>
</dbReference>
<dbReference type="Gene3D" id="2.60.120.260">
    <property type="entry name" value="Galactose-binding domain-like"/>
    <property type="match status" value="1"/>
</dbReference>
<dbReference type="CDD" id="cd00055">
    <property type="entry name" value="EGF_Lam"/>
    <property type="match status" value="7"/>
</dbReference>
<feature type="domain" description="Laminin EGF-like" evidence="13">
    <location>
        <begin position="1031"/>
        <end position="1078"/>
    </location>
</feature>
<feature type="domain" description="Laminin EGF-like" evidence="13">
    <location>
        <begin position="478"/>
        <end position="521"/>
    </location>
</feature>
<name>A0A9J6C2C8_POLVA</name>
<evidence type="ECO:0000256" key="11">
    <source>
        <dbReference type="SAM" id="MobiDB-lite"/>
    </source>
</evidence>
<dbReference type="GO" id="GO:0005604">
    <property type="term" value="C:basement membrane"/>
    <property type="evidence" value="ECO:0007669"/>
    <property type="project" value="UniProtKB-SubCell"/>
</dbReference>
<feature type="compositionally biased region" description="Polar residues" evidence="11">
    <location>
        <begin position="54"/>
        <end position="71"/>
    </location>
</feature>
<dbReference type="InterPro" id="IPR000034">
    <property type="entry name" value="Laminin_IV"/>
</dbReference>
<feature type="chain" id="PRO_5039954404" evidence="12">
    <location>
        <begin position="26"/>
        <end position="1083"/>
    </location>
</feature>
<gene>
    <name evidence="16" type="ORF">PVAND_005876</name>
</gene>
<dbReference type="InterPro" id="IPR056863">
    <property type="entry name" value="LMN_ATRN_NET-like_EGF"/>
</dbReference>
<feature type="disulfide bond" evidence="10">
    <location>
        <begin position="1031"/>
        <end position="1043"/>
    </location>
</feature>
<feature type="disulfide bond" evidence="10">
    <location>
        <begin position="957"/>
        <end position="966"/>
    </location>
</feature>
<sequence length="1083" mass="120887">MRKFKNRALMCFIVLILIIVRVSSAQSSRSNRKKSQNNNLQNLSFDINNKDTSNDGLLAHQQNRPSRPNTGQKRRRKGHQRNEYDLRQLPDSTHPFQRFVESAPNGGLFPKPFNIAAKAKITANATCGSIEDEEFCRMADIYSPRQQSMCELCDASDIDSSHPIENAIDGTHSFWQSPTLAMGSEYEFVTIDIDLGQIYEIYSIKIKSAESPLPKAWILEKSIDGENYNEWQYFASSNADCLSRYNRPGRNLNYTLQSNEEIICTTQYSESIRLKYGEAKFVVMSQRNYDDSMLNFTLASHIRLRFQGLVKDIIEIENDRTPKWQPDQEDLLKRSYYSIQSIMVVGRCYCSGHAAKCRESDTESSLKLPQCECMHNTCGKNCDKCCPLYNQRPFRAGTPQKENKCEKCQCYGHATECRYSSDIDERNLSQNIKGKMSGGGVCVNCTKFTTGINCEKCMSGYYRPYDRAPDDDEPCIACNCSQKGSIGVCNEVGGECICKPGFSGPKCDICAVGYGGNDCEKCSCDVRGTIPGGECDESCQCKPHVTGEKCDTCKDGYFALSYDNPDGCLKCICSGLNITCESHSIERSFIESLEGWVVTDISKTQIAYPTRDVDTGFYVFGMYELSDVEAVYWSAPEVYLGNRLENYGSHFIFQIDYVIVRGDTSGKPTNGPNFILIGKNGMKIAFGDGIFTNSNASVKVPLMETNWYHVPKNVKDIITRLRRTDYKGDPVTRTQFMSVISDIDSILIRGTYHTDQAEAILRRAILYSGDLMTSNEVIENTDENSLSFVEKCHCPIGYTGLSCESCMFGHISIIENSSTHEKILKCLPCNCNGHSETCDVVNNQCGECIHNTTGERCEKCKIGFYGDATKGTPEDCKKCACPLNIDSNNFSDKCKLTNDGDYVCLNCPLGHSGPLGHCEKCEDGYYGNPLEIGSKCIRCECNEDESCDKITGKCIKCEGNTEGWRCDKCKKGYFGDPNIGCEVCECSEYGSVNNLCDSITGKCLCKENYKGKNCDQCEIGFVNISLACVSCDCNKNGSRDQNCDSNSGQCDCKPNVHGLKCDECDELFFGLNFDGCEGELQKI</sequence>
<accession>A0A9J6C2C8</accession>
<dbReference type="Pfam" id="PF24973">
    <property type="entry name" value="EGF_LMN_ATRN"/>
    <property type="match status" value="2"/>
</dbReference>
<organism evidence="16 17">
    <name type="scientific">Polypedilum vanderplanki</name>
    <name type="common">Sleeping chironomid midge</name>
    <dbReference type="NCBI Taxonomy" id="319348"/>
    <lineage>
        <taxon>Eukaryota</taxon>
        <taxon>Metazoa</taxon>
        <taxon>Ecdysozoa</taxon>
        <taxon>Arthropoda</taxon>
        <taxon>Hexapoda</taxon>
        <taxon>Insecta</taxon>
        <taxon>Pterygota</taxon>
        <taxon>Neoptera</taxon>
        <taxon>Endopterygota</taxon>
        <taxon>Diptera</taxon>
        <taxon>Nematocera</taxon>
        <taxon>Chironomoidea</taxon>
        <taxon>Chironomidae</taxon>
        <taxon>Chironominae</taxon>
        <taxon>Polypedilum</taxon>
        <taxon>Polypedilum</taxon>
    </lineage>
</organism>
<dbReference type="PROSITE" id="PS01248">
    <property type="entry name" value="EGF_LAM_1"/>
    <property type="match status" value="3"/>
</dbReference>
<dbReference type="InterPro" id="IPR008979">
    <property type="entry name" value="Galactose-bd-like_sf"/>
</dbReference>
<dbReference type="GO" id="GO:0009887">
    <property type="term" value="P:animal organ morphogenesis"/>
    <property type="evidence" value="ECO:0007669"/>
    <property type="project" value="TreeGrafter"/>
</dbReference>
<dbReference type="SUPFAM" id="SSF57196">
    <property type="entry name" value="EGF/Laminin"/>
    <property type="match status" value="9"/>
</dbReference>
<evidence type="ECO:0000256" key="7">
    <source>
        <dbReference type="ARBA" id="ARBA00023157"/>
    </source>
</evidence>
<dbReference type="InterPro" id="IPR050440">
    <property type="entry name" value="Laminin/Netrin_ECM"/>
</dbReference>
<dbReference type="EMBL" id="JADBJN010000002">
    <property type="protein sequence ID" value="KAG5676021.1"/>
    <property type="molecule type" value="Genomic_DNA"/>
</dbReference>
<feature type="disulfide bond" evidence="10">
    <location>
        <begin position="986"/>
        <end position="1003"/>
    </location>
</feature>
<dbReference type="InterPro" id="IPR000742">
    <property type="entry name" value="EGF"/>
</dbReference>
<feature type="signal peptide" evidence="12">
    <location>
        <begin position="1"/>
        <end position="25"/>
    </location>
</feature>
<evidence type="ECO:0000256" key="8">
    <source>
        <dbReference type="ARBA" id="ARBA00023180"/>
    </source>
</evidence>
<evidence type="ECO:0000256" key="10">
    <source>
        <dbReference type="PROSITE-ProRule" id="PRU00460"/>
    </source>
</evidence>
<dbReference type="FunFam" id="2.10.25.10:FF:000580">
    <property type="entry name" value="Wing blister, isoform B"/>
    <property type="match status" value="1"/>
</dbReference>
<keyword evidence="8" id="KW-0325">Glycoprotein</keyword>
<evidence type="ECO:0000259" key="15">
    <source>
        <dbReference type="PROSITE" id="PS51117"/>
    </source>
</evidence>
<comment type="caution">
    <text evidence="16">The sequence shown here is derived from an EMBL/GenBank/DDBJ whole genome shotgun (WGS) entry which is preliminary data.</text>
</comment>
<feature type="disulfide bond" evidence="10">
    <location>
        <begin position="984"/>
        <end position="996"/>
    </location>
</feature>
<feature type="domain" description="Laminin EGF-like" evidence="13">
    <location>
        <begin position="984"/>
        <end position="1030"/>
    </location>
</feature>
<evidence type="ECO:0000313" key="17">
    <source>
        <dbReference type="Proteomes" id="UP001107558"/>
    </source>
</evidence>
<dbReference type="Gene3D" id="2.10.25.10">
    <property type="entry name" value="Laminin"/>
    <property type="match status" value="8"/>
</dbReference>
<dbReference type="PROSITE" id="PS50027">
    <property type="entry name" value="EGF_LAM_2"/>
    <property type="match status" value="6"/>
</dbReference>
<proteinExistence type="predicted"/>
<feature type="disulfide bond" evidence="10">
    <location>
        <begin position="541"/>
        <end position="550"/>
    </location>
</feature>
<feature type="domain" description="Laminin EGF-like" evidence="13">
    <location>
        <begin position="829"/>
        <end position="878"/>
    </location>
</feature>
<keyword evidence="7 10" id="KW-1015">Disulfide bond</keyword>
<dbReference type="PROSITE" id="PS51115">
    <property type="entry name" value="LAMININ_IVA"/>
    <property type="match status" value="1"/>
</dbReference>
<dbReference type="OrthoDB" id="8545473at2759"/>
<evidence type="ECO:0000259" key="14">
    <source>
        <dbReference type="PROSITE" id="PS51115"/>
    </source>
</evidence>
<evidence type="ECO:0000256" key="5">
    <source>
        <dbReference type="ARBA" id="ARBA00022737"/>
    </source>
</evidence>
<dbReference type="GO" id="GO:0009888">
    <property type="term" value="P:tissue development"/>
    <property type="evidence" value="ECO:0007669"/>
    <property type="project" value="TreeGrafter"/>
</dbReference>
<dbReference type="SUPFAM" id="SSF49785">
    <property type="entry name" value="Galactose-binding domain-like"/>
    <property type="match status" value="1"/>
</dbReference>
<feature type="domain" description="Laminin EGF-like" evidence="13">
    <location>
        <begin position="522"/>
        <end position="570"/>
    </location>
</feature>
<dbReference type="PROSITE" id="PS51117">
    <property type="entry name" value="LAMININ_NTER"/>
    <property type="match status" value="1"/>
</dbReference>
<keyword evidence="5" id="KW-0677">Repeat</keyword>
<dbReference type="InterPro" id="IPR002049">
    <property type="entry name" value="LE_dom"/>
</dbReference>
<dbReference type="PANTHER" id="PTHR10574:SF428">
    <property type="entry name" value="LAMININ SUBUNIT ALPHA-1-LIKE PROTEIN"/>
    <property type="match status" value="1"/>
</dbReference>
<feature type="domain" description="Laminin IV type A" evidence="14">
    <location>
        <begin position="591"/>
        <end position="791"/>
    </location>
</feature>
<dbReference type="InterPro" id="IPR008211">
    <property type="entry name" value="Laminin_N"/>
</dbReference>
<dbReference type="FunFam" id="2.10.25.10:FF:000090">
    <property type="entry name" value="laminin subunit alpha"/>
    <property type="match status" value="1"/>
</dbReference>
<feature type="disulfide bond" evidence="10">
    <location>
        <begin position="848"/>
        <end position="857"/>
    </location>
</feature>
<dbReference type="FunFam" id="2.10.25.10:FF:000074">
    <property type="entry name" value="Laminin subunit alpha"/>
    <property type="match status" value="1"/>
</dbReference>
<evidence type="ECO:0000256" key="3">
    <source>
        <dbReference type="ARBA" id="ARBA00022530"/>
    </source>
</evidence>